<comment type="caution">
    <text evidence="2">The sequence shown here is derived from an EMBL/GenBank/DDBJ whole genome shotgun (WGS) entry which is preliminary data.</text>
</comment>
<keyword evidence="3" id="KW-1185">Reference proteome</keyword>
<proteinExistence type="predicted"/>
<accession>A0A3A8R2T7</accession>
<dbReference type="Proteomes" id="UP000282656">
    <property type="component" value="Unassembled WGS sequence"/>
</dbReference>
<evidence type="ECO:0000313" key="2">
    <source>
        <dbReference type="EMBL" id="RKH69634.1"/>
    </source>
</evidence>
<organism evidence="2 3">
    <name type="scientific">Corallococcus interemptor</name>
    <dbReference type="NCBI Taxonomy" id="2316720"/>
    <lineage>
        <taxon>Bacteria</taxon>
        <taxon>Pseudomonadati</taxon>
        <taxon>Myxococcota</taxon>
        <taxon>Myxococcia</taxon>
        <taxon>Myxococcales</taxon>
        <taxon>Cystobacterineae</taxon>
        <taxon>Myxococcaceae</taxon>
        <taxon>Corallococcus</taxon>
    </lineage>
</organism>
<evidence type="ECO:0000313" key="3">
    <source>
        <dbReference type="Proteomes" id="UP000282656"/>
    </source>
</evidence>
<gene>
    <name evidence="2" type="ORF">D7X96_14345</name>
</gene>
<name>A0A3A8R2T7_9BACT</name>
<feature type="signal peptide" evidence="1">
    <location>
        <begin position="1"/>
        <end position="20"/>
    </location>
</feature>
<dbReference type="AlphaFoldDB" id="A0A3A8R2T7"/>
<dbReference type="EMBL" id="RAWM01000031">
    <property type="protein sequence ID" value="RKH69634.1"/>
    <property type="molecule type" value="Genomic_DNA"/>
</dbReference>
<sequence>MKAFRSAIAAALFLSLPALAAPVVHSIWSSKGLYVADTTGRYPVTSANVVVAWNQSTNTAFVNFHGFAGGNEYDFELVGSPAIATTVDDITGIWNIRRNGAFICTGCSGTAYWLSLPAGAGNYFKFYDSTNVFHFSAYIDARKDY</sequence>
<keyword evidence="1" id="KW-0732">Signal</keyword>
<dbReference type="OrthoDB" id="5518281at2"/>
<evidence type="ECO:0000256" key="1">
    <source>
        <dbReference type="SAM" id="SignalP"/>
    </source>
</evidence>
<protein>
    <submittedName>
        <fullName evidence="2">Uncharacterized protein</fullName>
    </submittedName>
</protein>
<dbReference type="RefSeq" id="WP_120550600.1">
    <property type="nucleotide sequence ID" value="NZ_RAWM01000031.1"/>
</dbReference>
<reference evidence="3" key="1">
    <citation type="submission" date="2018-09" db="EMBL/GenBank/DDBJ databases">
        <authorList>
            <person name="Livingstone P.G."/>
            <person name="Whitworth D.E."/>
        </authorList>
    </citation>
    <scope>NUCLEOTIDE SEQUENCE [LARGE SCALE GENOMIC DNA]</scope>
    <source>
        <strain evidence="3">AB047A</strain>
    </source>
</reference>
<feature type="chain" id="PRO_5017268335" evidence="1">
    <location>
        <begin position="21"/>
        <end position="145"/>
    </location>
</feature>